<dbReference type="Pfam" id="PF01381">
    <property type="entry name" value="HTH_3"/>
    <property type="match status" value="1"/>
</dbReference>
<dbReference type="InterPro" id="IPR039418">
    <property type="entry name" value="LexA-like"/>
</dbReference>
<dbReference type="CDD" id="cd06529">
    <property type="entry name" value="S24_LexA-like"/>
    <property type="match status" value="1"/>
</dbReference>
<name>A0A1A9RV82_9NEIS</name>
<proteinExistence type="predicted"/>
<reference evidence="6" key="1">
    <citation type="submission" date="2016-05" db="EMBL/GenBank/DDBJ databases">
        <title>Draft genome of Corynebacterium afermentans subsp. afermentans LCDC 88199T.</title>
        <authorList>
            <person name="Bernier A.-M."/>
            <person name="Bernard K."/>
        </authorList>
    </citation>
    <scope>NUCLEOTIDE SEQUENCE [LARGE SCALE GENOMIC DNA]</scope>
    <source>
        <strain evidence="6">NML02-A-017</strain>
    </source>
</reference>
<evidence type="ECO:0000256" key="3">
    <source>
        <dbReference type="ARBA" id="ARBA00023163"/>
    </source>
</evidence>
<gene>
    <name evidence="5" type="ORF">A7P95_07345</name>
</gene>
<dbReference type="SUPFAM" id="SSF47413">
    <property type="entry name" value="lambda repressor-like DNA-binding domains"/>
    <property type="match status" value="1"/>
</dbReference>
<dbReference type="InterPro" id="IPR015927">
    <property type="entry name" value="Peptidase_S24_S26A/B/C"/>
</dbReference>
<evidence type="ECO:0000256" key="2">
    <source>
        <dbReference type="ARBA" id="ARBA00023125"/>
    </source>
</evidence>
<dbReference type="SMART" id="SM00530">
    <property type="entry name" value="HTH_XRE"/>
    <property type="match status" value="1"/>
</dbReference>
<dbReference type="InterPro" id="IPR036286">
    <property type="entry name" value="LexA/Signal_pep-like_sf"/>
</dbReference>
<dbReference type="CDD" id="cd00093">
    <property type="entry name" value="HTH_XRE"/>
    <property type="match status" value="1"/>
</dbReference>
<dbReference type="Gene3D" id="1.10.260.40">
    <property type="entry name" value="lambda repressor-like DNA-binding domains"/>
    <property type="match status" value="1"/>
</dbReference>
<dbReference type="EMBL" id="LXSL01000026">
    <property type="protein sequence ID" value="OAM27062.1"/>
    <property type="molecule type" value="Genomic_DNA"/>
</dbReference>
<dbReference type="InterPro" id="IPR010982">
    <property type="entry name" value="Lambda_DNA-bd_dom_sf"/>
</dbReference>
<dbReference type="Gene3D" id="2.10.109.10">
    <property type="entry name" value="Umud Fragment, subunit A"/>
    <property type="match status" value="1"/>
</dbReference>
<dbReference type="Proteomes" id="UP000077885">
    <property type="component" value="Unassembled WGS sequence"/>
</dbReference>
<keyword evidence="1" id="KW-0805">Transcription regulation</keyword>
<comment type="caution">
    <text evidence="5">The sequence shown here is derived from an EMBL/GenBank/DDBJ whole genome shotgun (WGS) entry which is preliminary data.</text>
</comment>
<dbReference type="PANTHER" id="PTHR40661">
    <property type="match status" value="1"/>
</dbReference>
<dbReference type="GO" id="GO:0003677">
    <property type="term" value="F:DNA binding"/>
    <property type="evidence" value="ECO:0007669"/>
    <property type="project" value="UniProtKB-KW"/>
</dbReference>
<evidence type="ECO:0000259" key="4">
    <source>
        <dbReference type="PROSITE" id="PS50943"/>
    </source>
</evidence>
<evidence type="ECO:0000313" key="5">
    <source>
        <dbReference type="EMBL" id="OAM27062.1"/>
    </source>
</evidence>
<evidence type="ECO:0000256" key="1">
    <source>
        <dbReference type="ARBA" id="ARBA00023015"/>
    </source>
</evidence>
<keyword evidence="6" id="KW-1185">Reference proteome</keyword>
<accession>A0A1A9RV82</accession>
<dbReference type="OrthoDB" id="8612686at2"/>
<keyword evidence="2" id="KW-0238">DNA-binding</keyword>
<protein>
    <submittedName>
        <fullName evidence="5">Repressor</fullName>
    </submittedName>
</protein>
<dbReference type="Pfam" id="PF00717">
    <property type="entry name" value="Peptidase_S24"/>
    <property type="match status" value="1"/>
</dbReference>
<dbReference type="InterPro" id="IPR001387">
    <property type="entry name" value="Cro/C1-type_HTH"/>
</dbReference>
<dbReference type="STRING" id="1795827.A7P95_07345"/>
<dbReference type="PROSITE" id="PS50943">
    <property type="entry name" value="HTH_CROC1"/>
    <property type="match status" value="1"/>
</dbReference>
<dbReference type="SUPFAM" id="SSF51306">
    <property type="entry name" value="LexA/Signal peptidase"/>
    <property type="match status" value="1"/>
</dbReference>
<keyword evidence="3" id="KW-0804">Transcription</keyword>
<feature type="domain" description="HTH cro/C1-type" evidence="4">
    <location>
        <begin position="29"/>
        <end position="77"/>
    </location>
</feature>
<dbReference type="AlphaFoldDB" id="A0A1A9RV82"/>
<sequence length="252" mass="27431">MAVKKRVLTQEEQFECAELKSIFQKKKGELGLSQAAVADALGISQSAVNHYLNGKNALNASAASRFAQLLQVPVSDFSHRLAKEINMMSIGIDVEKLKAMGEDVLAETTTLQLIDVAGSCGQGVVNPEYPSLLRSIEIPDAALLQLLGTTNLNNVELVSPDGDSMEPTIPRKSIILAKTNTSVFDGSGIYFFTLDGYSYIKRLARGKHGVIKATSDNPAYSGTNFEISPEEFDQLTIHAKLWKVLPLEFLDI</sequence>
<evidence type="ECO:0000313" key="6">
    <source>
        <dbReference type="Proteomes" id="UP000077885"/>
    </source>
</evidence>
<dbReference type="PANTHER" id="PTHR40661:SF3">
    <property type="entry name" value="FELS-1 PROPHAGE TRANSCRIPTIONAL REGULATOR"/>
    <property type="match status" value="1"/>
</dbReference>
<organism evidence="5 6">
    <name type="scientific">Eikenella longinqua</name>
    <dbReference type="NCBI Taxonomy" id="1795827"/>
    <lineage>
        <taxon>Bacteria</taxon>
        <taxon>Pseudomonadati</taxon>
        <taxon>Pseudomonadota</taxon>
        <taxon>Betaproteobacteria</taxon>
        <taxon>Neisseriales</taxon>
        <taxon>Neisseriaceae</taxon>
        <taxon>Eikenella</taxon>
    </lineage>
</organism>